<dbReference type="OrthoDB" id="4367799at2759"/>
<sequence>MLFRFLSMGLMGLCSTSALAMPHPPPPPPGHGPGPHHPHHRPHWNVSQPQISNPRQVLLPYSFCSVDDADCSKKPDSYLTVNFAVEHGVLLANTDQIFPPATSMALHTVERRKSSDDLEYISLPYELGISPLPPRKGEESSPDALLIKLNLLNRPPSTDSVAIHLANGPEGQLLISDITIEPTHGPHHHHHHGPPKGPEAKSWRTQVNAYLIAMEKAAKGYLSSPAPAPKGSGDSSYQVAHYHTSHRGGDHRAFLRLMRPVVLPAILGIVAGIFACIFGFLVGRVVVSVYLCTKGRSSKRPAIPDIIVEDGTVSEKDSLMERDRQMNLE</sequence>
<dbReference type="STRING" id="1073089.A0A1L9RYX8"/>
<evidence type="ECO:0000313" key="5">
    <source>
        <dbReference type="Proteomes" id="UP000184383"/>
    </source>
</evidence>
<proteinExistence type="predicted"/>
<dbReference type="PANTHER" id="PTHR40622">
    <property type="match status" value="1"/>
</dbReference>
<accession>A0A1L9RYX8</accession>
<keyword evidence="5" id="KW-1185">Reference proteome</keyword>
<evidence type="ECO:0000256" key="3">
    <source>
        <dbReference type="SAM" id="SignalP"/>
    </source>
</evidence>
<feature type="transmembrane region" description="Helical" evidence="2">
    <location>
        <begin position="261"/>
        <end position="291"/>
    </location>
</feature>
<keyword evidence="2" id="KW-0472">Membrane</keyword>
<evidence type="ECO:0000256" key="2">
    <source>
        <dbReference type="SAM" id="Phobius"/>
    </source>
</evidence>
<dbReference type="PANTHER" id="PTHR40622:SF1">
    <property type="match status" value="1"/>
</dbReference>
<feature type="region of interest" description="Disordered" evidence="1">
    <location>
        <begin position="181"/>
        <end position="201"/>
    </location>
</feature>
<feature type="compositionally biased region" description="Basic residues" evidence="1">
    <location>
        <begin position="34"/>
        <end position="43"/>
    </location>
</feature>
<keyword evidence="3" id="KW-0732">Signal</keyword>
<feature type="signal peptide" evidence="3">
    <location>
        <begin position="1"/>
        <end position="20"/>
    </location>
</feature>
<keyword evidence="2" id="KW-0812">Transmembrane</keyword>
<gene>
    <name evidence="4" type="ORF">ASPWEDRAFT_22283</name>
</gene>
<dbReference type="EMBL" id="KV878209">
    <property type="protein sequence ID" value="OJJ40074.1"/>
    <property type="molecule type" value="Genomic_DNA"/>
</dbReference>
<evidence type="ECO:0000256" key="1">
    <source>
        <dbReference type="SAM" id="MobiDB-lite"/>
    </source>
</evidence>
<reference evidence="5" key="1">
    <citation type="journal article" date="2017" name="Genome Biol.">
        <title>Comparative genomics reveals high biological diversity and specific adaptations in the industrially and medically important fungal genus Aspergillus.</title>
        <authorList>
            <person name="de Vries R.P."/>
            <person name="Riley R."/>
            <person name="Wiebenga A."/>
            <person name="Aguilar-Osorio G."/>
            <person name="Amillis S."/>
            <person name="Uchima C.A."/>
            <person name="Anderluh G."/>
            <person name="Asadollahi M."/>
            <person name="Askin M."/>
            <person name="Barry K."/>
            <person name="Battaglia E."/>
            <person name="Bayram O."/>
            <person name="Benocci T."/>
            <person name="Braus-Stromeyer S.A."/>
            <person name="Caldana C."/>
            <person name="Canovas D."/>
            <person name="Cerqueira G.C."/>
            <person name="Chen F."/>
            <person name="Chen W."/>
            <person name="Choi C."/>
            <person name="Clum A."/>
            <person name="Dos Santos R.A."/>
            <person name="Damasio A.R."/>
            <person name="Diallinas G."/>
            <person name="Emri T."/>
            <person name="Fekete E."/>
            <person name="Flipphi M."/>
            <person name="Freyberg S."/>
            <person name="Gallo A."/>
            <person name="Gournas C."/>
            <person name="Habgood R."/>
            <person name="Hainaut M."/>
            <person name="Harispe M.L."/>
            <person name="Henrissat B."/>
            <person name="Hilden K.S."/>
            <person name="Hope R."/>
            <person name="Hossain A."/>
            <person name="Karabika E."/>
            <person name="Karaffa L."/>
            <person name="Karanyi Z."/>
            <person name="Krasevec N."/>
            <person name="Kuo A."/>
            <person name="Kusch H."/>
            <person name="LaButti K."/>
            <person name="Lagendijk E.L."/>
            <person name="Lapidus A."/>
            <person name="Levasseur A."/>
            <person name="Lindquist E."/>
            <person name="Lipzen A."/>
            <person name="Logrieco A.F."/>
            <person name="MacCabe A."/>
            <person name="Maekelae M.R."/>
            <person name="Malavazi I."/>
            <person name="Melin P."/>
            <person name="Meyer V."/>
            <person name="Mielnichuk N."/>
            <person name="Miskei M."/>
            <person name="Molnar A.P."/>
            <person name="Mule G."/>
            <person name="Ngan C.Y."/>
            <person name="Orejas M."/>
            <person name="Orosz E."/>
            <person name="Ouedraogo J.P."/>
            <person name="Overkamp K.M."/>
            <person name="Park H.-S."/>
            <person name="Perrone G."/>
            <person name="Piumi F."/>
            <person name="Punt P.J."/>
            <person name="Ram A.F."/>
            <person name="Ramon A."/>
            <person name="Rauscher S."/>
            <person name="Record E."/>
            <person name="Riano-Pachon D.M."/>
            <person name="Robert V."/>
            <person name="Roehrig J."/>
            <person name="Ruller R."/>
            <person name="Salamov A."/>
            <person name="Salih N.S."/>
            <person name="Samson R.A."/>
            <person name="Sandor E."/>
            <person name="Sanguinetti M."/>
            <person name="Schuetze T."/>
            <person name="Sepcic K."/>
            <person name="Shelest E."/>
            <person name="Sherlock G."/>
            <person name="Sophianopoulou V."/>
            <person name="Squina F.M."/>
            <person name="Sun H."/>
            <person name="Susca A."/>
            <person name="Todd R.B."/>
            <person name="Tsang A."/>
            <person name="Unkles S.E."/>
            <person name="van de Wiele N."/>
            <person name="van Rossen-Uffink D."/>
            <person name="Oliveira J.V."/>
            <person name="Vesth T.C."/>
            <person name="Visser J."/>
            <person name="Yu J.-H."/>
            <person name="Zhou M."/>
            <person name="Andersen M.R."/>
            <person name="Archer D.B."/>
            <person name="Baker S.E."/>
            <person name="Benoit I."/>
            <person name="Brakhage A.A."/>
            <person name="Braus G.H."/>
            <person name="Fischer R."/>
            <person name="Frisvad J.C."/>
            <person name="Goldman G.H."/>
            <person name="Houbraken J."/>
            <person name="Oakley B."/>
            <person name="Pocsi I."/>
            <person name="Scazzocchio C."/>
            <person name="Seiboth B."/>
            <person name="vanKuyk P.A."/>
            <person name="Wortman J."/>
            <person name="Dyer P.S."/>
            <person name="Grigoriev I.V."/>
        </authorList>
    </citation>
    <scope>NUCLEOTIDE SEQUENCE [LARGE SCALE GENOMIC DNA]</scope>
    <source>
        <strain evidence="5">DTO 134E9</strain>
    </source>
</reference>
<dbReference type="GeneID" id="63748164"/>
<feature type="compositionally biased region" description="Basic residues" evidence="1">
    <location>
        <begin position="185"/>
        <end position="194"/>
    </location>
</feature>
<dbReference type="RefSeq" id="XP_040693750.1">
    <property type="nucleotide sequence ID" value="XM_040832316.1"/>
</dbReference>
<dbReference type="VEuPathDB" id="FungiDB:ASPWEDRAFT_22283"/>
<protein>
    <submittedName>
        <fullName evidence="4">Uncharacterized protein</fullName>
    </submittedName>
</protein>
<feature type="compositionally biased region" description="Pro residues" evidence="1">
    <location>
        <begin position="22"/>
        <end position="32"/>
    </location>
</feature>
<dbReference type="Proteomes" id="UP000184383">
    <property type="component" value="Unassembled WGS sequence"/>
</dbReference>
<feature type="region of interest" description="Disordered" evidence="1">
    <location>
        <begin position="21"/>
        <end position="48"/>
    </location>
</feature>
<name>A0A1L9RYX8_ASPWE</name>
<organism evidence="4 5">
    <name type="scientific">Aspergillus wentii DTO 134E9</name>
    <dbReference type="NCBI Taxonomy" id="1073089"/>
    <lineage>
        <taxon>Eukaryota</taxon>
        <taxon>Fungi</taxon>
        <taxon>Dikarya</taxon>
        <taxon>Ascomycota</taxon>
        <taxon>Pezizomycotina</taxon>
        <taxon>Eurotiomycetes</taxon>
        <taxon>Eurotiomycetidae</taxon>
        <taxon>Eurotiales</taxon>
        <taxon>Aspergillaceae</taxon>
        <taxon>Aspergillus</taxon>
        <taxon>Aspergillus subgen. Cremei</taxon>
    </lineage>
</organism>
<evidence type="ECO:0000313" key="4">
    <source>
        <dbReference type="EMBL" id="OJJ40074.1"/>
    </source>
</evidence>
<feature type="chain" id="PRO_5013267883" evidence="3">
    <location>
        <begin position="21"/>
        <end position="329"/>
    </location>
</feature>
<dbReference type="AlphaFoldDB" id="A0A1L9RYX8"/>
<keyword evidence="2" id="KW-1133">Transmembrane helix</keyword>